<evidence type="ECO:0000256" key="2">
    <source>
        <dbReference type="ARBA" id="ARBA00016549"/>
    </source>
</evidence>
<dbReference type="EMBL" id="DSVQ01000012">
    <property type="protein sequence ID" value="HGT39465.1"/>
    <property type="molecule type" value="Genomic_DNA"/>
</dbReference>
<evidence type="ECO:0000256" key="5">
    <source>
        <dbReference type="PIRSR" id="PIRSR605493-1"/>
    </source>
</evidence>
<protein>
    <recommendedName>
        <fullName evidence="2">Putative 4-hydroxy-4-methyl-2-oxoglutarate aldolase</fullName>
    </recommendedName>
    <alternativeName>
        <fullName evidence="3">Regulator of ribonuclease activity homolog</fullName>
    </alternativeName>
    <alternativeName>
        <fullName evidence="4">RraA-like protein</fullName>
    </alternativeName>
</protein>
<sequence>MTQTGLTAAQLAALAKYDSPTVCNAVELWDLRPRSQGYMDHSIRACFPQLPPMVGYALTSTFRSQSPPRSGDVYASIGAQLEAFSSLPGPPVIVFQDLDEPCAAATFGEVMCSTYKRFGAAGLITSGTGRDLAQVEALGFPVFTKGAMAAHGYCHIVSINVPVTVGGLTIYPGDLLHGDWNGVTTIPAEIASEVPAVCEEIARAEAIVLNYLQRQEVDVRGFNEARKACAEQIAALGRRLRGR</sequence>
<comment type="cofactor">
    <cofactor evidence="5">
        <name>Mg(2+)</name>
        <dbReference type="ChEBI" id="CHEBI:18420"/>
    </cofactor>
</comment>
<dbReference type="PANTHER" id="PTHR33254:SF4">
    <property type="entry name" value="4-HYDROXY-4-METHYL-2-OXOGLUTARATE ALDOLASE 3-RELATED"/>
    <property type="match status" value="1"/>
</dbReference>
<feature type="binding site" evidence="5">
    <location>
        <position position="131"/>
    </location>
    <ligand>
        <name>Mg(2+)</name>
        <dbReference type="ChEBI" id="CHEBI:18420"/>
    </ligand>
</feature>
<dbReference type="SUPFAM" id="SSF89562">
    <property type="entry name" value="RraA-like"/>
    <property type="match status" value="1"/>
</dbReference>
<evidence type="ECO:0000256" key="1">
    <source>
        <dbReference type="ARBA" id="ARBA00001968"/>
    </source>
</evidence>
<evidence type="ECO:0000313" key="6">
    <source>
        <dbReference type="EMBL" id="HGT39465.1"/>
    </source>
</evidence>
<feature type="binding site" evidence="5">
    <location>
        <begin position="108"/>
        <end position="111"/>
    </location>
    <ligand>
        <name>substrate</name>
    </ligand>
</feature>
<dbReference type="AlphaFoldDB" id="A0A7C4QQ16"/>
<feature type="binding site" evidence="5">
    <location>
        <position position="130"/>
    </location>
    <ligand>
        <name>substrate</name>
    </ligand>
</feature>
<dbReference type="InterPro" id="IPR005493">
    <property type="entry name" value="RraA/RraA-like"/>
</dbReference>
<comment type="cofactor">
    <cofactor evidence="1">
        <name>a divalent metal cation</name>
        <dbReference type="ChEBI" id="CHEBI:60240"/>
    </cofactor>
</comment>
<dbReference type="CDD" id="cd16841">
    <property type="entry name" value="RraA_family"/>
    <property type="match status" value="1"/>
</dbReference>
<dbReference type="GO" id="GO:0046872">
    <property type="term" value="F:metal ion binding"/>
    <property type="evidence" value="ECO:0007669"/>
    <property type="project" value="UniProtKB-KW"/>
</dbReference>
<dbReference type="InterPro" id="IPR036704">
    <property type="entry name" value="RraA/RraA-like_sf"/>
</dbReference>
<dbReference type="Gene3D" id="3.50.30.40">
    <property type="entry name" value="Ribonuclease E inhibitor RraA/RraA-like"/>
    <property type="match status" value="1"/>
</dbReference>
<keyword evidence="5" id="KW-0460">Magnesium</keyword>
<proteinExistence type="predicted"/>
<dbReference type="Pfam" id="PF03737">
    <property type="entry name" value="RraA-like"/>
    <property type="match status" value="1"/>
</dbReference>
<dbReference type="PANTHER" id="PTHR33254">
    <property type="entry name" value="4-HYDROXY-4-METHYL-2-OXOGLUTARATE ALDOLASE 3-RELATED"/>
    <property type="match status" value="1"/>
</dbReference>
<evidence type="ECO:0000256" key="4">
    <source>
        <dbReference type="ARBA" id="ARBA00030169"/>
    </source>
</evidence>
<comment type="caution">
    <text evidence="6">The sequence shown here is derived from an EMBL/GenBank/DDBJ whole genome shotgun (WGS) entry which is preliminary data.</text>
</comment>
<organism evidence="6">
    <name type="scientific">Schlesneria paludicola</name>
    <dbReference type="NCBI Taxonomy" id="360056"/>
    <lineage>
        <taxon>Bacteria</taxon>
        <taxon>Pseudomonadati</taxon>
        <taxon>Planctomycetota</taxon>
        <taxon>Planctomycetia</taxon>
        <taxon>Planctomycetales</taxon>
        <taxon>Planctomycetaceae</taxon>
        <taxon>Schlesneria</taxon>
    </lineage>
</organism>
<keyword evidence="5" id="KW-0479">Metal-binding</keyword>
<gene>
    <name evidence="6" type="ORF">ENS64_09425</name>
</gene>
<reference evidence="6" key="1">
    <citation type="journal article" date="2020" name="mSystems">
        <title>Genome- and Community-Level Interaction Insights into Carbon Utilization and Element Cycling Functions of Hydrothermarchaeota in Hydrothermal Sediment.</title>
        <authorList>
            <person name="Zhou Z."/>
            <person name="Liu Y."/>
            <person name="Xu W."/>
            <person name="Pan J."/>
            <person name="Luo Z.H."/>
            <person name="Li M."/>
        </authorList>
    </citation>
    <scope>NUCLEOTIDE SEQUENCE [LARGE SCALE GENOMIC DNA]</scope>
    <source>
        <strain evidence="6">SpSt-508</strain>
    </source>
</reference>
<name>A0A7C4QQ16_9PLAN</name>
<accession>A0A7C4QQ16</accession>
<evidence type="ECO:0000256" key="3">
    <source>
        <dbReference type="ARBA" id="ARBA00029596"/>
    </source>
</evidence>